<feature type="region of interest" description="Disordered" evidence="1">
    <location>
        <begin position="172"/>
        <end position="211"/>
    </location>
</feature>
<reference evidence="2" key="1">
    <citation type="submission" date="2023-10" db="EMBL/GenBank/DDBJ databases">
        <authorList>
            <person name="Chen Y."/>
            <person name="Shah S."/>
            <person name="Dougan E. K."/>
            <person name="Thang M."/>
            <person name="Chan C."/>
        </authorList>
    </citation>
    <scope>NUCLEOTIDE SEQUENCE [LARGE SCALE GENOMIC DNA]</scope>
</reference>
<dbReference type="EMBL" id="CAUYUJ010020333">
    <property type="protein sequence ID" value="CAK0897437.1"/>
    <property type="molecule type" value="Genomic_DNA"/>
</dbReference>
<feature type="compositionally biased region" description="Basic residues" evidence="1">
    <location>
        <begin position="231"/>
        <end position="244"/>
    </location>
</feature>
<dbReference type="Proteomes" id="UP001189429">
    <property type="component" value="Unassembled WGS sequence"/>
</dbReference>
<name>A0ABN9XGE9_9DINO</name>
<organism evidence="2 3">
    <name type="scientific">Prorocentrum cordatum</name>
    <dbReference type="NCBI Taxonomy" id="2364126"/>
    <lineage>
        <taxon>Eukaryota</taxon>
        <taxon>Sar</taxon>
        <taxon>Alveolata</taxon>
        <taxon>Dinophyceae</taxon>
        <taxon>Prorocentrales</taxon>
        <taxon>Prorocentraceae</taxon>
        <taxon>Prorocentrum</taxon>
    </lineage>
</organism>
<comment type="caution">
    <text evidence="2">The sequence shown here is derived from an EMBL/GenBank/DDBJ whole genome shotgun (WGS) entry which is preliminary data.</text>
</comment>
<evidence type="ECO:0000313" key="2">
    <source>
        <dbReference type="EMBL" id="CAK0897437.1"/>
    </source>
</evidence>
<accession>A0ABN9XGE9</accession>
<feature type="compositionally biased region" description="Polar residues" evidence="1">
    <location>
        <begin position="62"/>
        <end position="73"/>
    </location>
</feature>
<feature type="compositionally biased region" description="Basic and acidic residues" evidence="1">
    <location>
        <begin position="254"/>
        <end position="266"/>
    </location>
</feature>
<feature type="region of interest" description="Disordered" evidence="1">
    <location>
        <begin position="106"/>
        <end position="154"/>
    </location>
</feature>
<feature type="non-terminal residue" evidence="2">
    <location>
        <position position="266"/>
    </location>
</feature>
<sequence>MRVPTGHLGKKTGASSGHKTNRNISRAGIALYSLTGRIRHAKWSAMGERRHMQHAKKKLWRDQTSTVGNTTPTVGRRCARKRPVAPRARAWAGTLSDFASKLTAGLSTARSGTPRPRTLSGGARRARRPSPAAPGHEGAEGRPRGGPSTAPAGGAPCAGACRGLEVPASRRGAALGAERRQARPREQGRAGAALGLPAIRRPPPAREAPSRGVELCVAPSWDALHDERTAHTHTHRGVVGRRKGYGYGCGLSDPGERSRSSGDPHP</sequence>
<feature type="region of interest" description="Disordered" evidence="1">
    <location>
        <begin position="56"/>
        <end position="83"/>
    </location>
</feature>
<evidence type="ECO:0008006" key="4">
    <source>
        <dbReference type="Google" id="ProtNLM"/>
    </source>
</evidence>
<feature type="compositionally biased region" description="Low complexity" evidence="1">
    <location>
        <begin position="145"/>
        <end position="154"/>
    </location>
</feature>
<protein>
    <recommendedName>
        <fullName evidence="4">50S ribosomal protein L35</fullName>
    </recommendedName>
</protein>
<keyword evidence="3" id="KW-1185">Reference proteome</keyword>
<evidence type="ECO:0000313" key="3">
    <source>
        <dbReference type="Proteomes" id="UP001189429"/>
    </source>
</evidence>
<feature type="compositionally biased region" description="Basic and acidic residues" evidence="1">
    <location>
        <begin position="177"/>
        <end position="188"/>
    </location>
</feature>
<feature type="region of interest" description="Disordered" evidence="1">
    <location>
        <begin position="1"/>
        <end position="22"/>
    </location>
</feature>
<gene>
    <name evidence="2" type="ORF">PCOR1329_LOCUS75611</name>
</gene>
<proteinExistence type="predicted"/>
<feature type="compositionally biased region" description="Polar residues" evidence="1">
    <location>
        <begin position="13"/>
        <end position="22"/>
    </location>
</feature>
<feature type="region of interest" description="Disordered" evidence="1">
    <location>
        <begin position="228"/>
        <end position="266"/>
    </location>
</feature>
<evidence type="ECO:0000256" key="1">
    <source>
        <dbReference type="SAM" id="MobiDB-lite"/>
    </source>
</evidence>